<name>A0A2P5WSE6_GOSBA</name>
<reference evidence="3 4" key="1">
    <citation type="submission" date="2015-01" db="EMBL/GenBank/DDBJ databases">
        <title>Genome of allotetraploid Gossypium barbadense reveals genomic plasticity and fiber elongation in cotton evolution.</title>
        <authorList>
            <person name="Chen X."/>
            <person name="Liu X."/>
            <person name="Zhao B."/>
            <person name="Zheng H."/>
            <person name="Hu Y."/>
            <person name="Lu G."/>
            <person name="Yang C."/>
            <person name="Chen J."/>
            <person name="Shan C."/>
            <person name="Zhang L."/>
            <person name="Zhou Y."/>
            <person name="Wang L."/>
            <person name="Guo W."/>
            <person name="Bai Y."/>
            <person name="Ruan J."/>
            <person name="Shangguan X."/>
            <person name="Mao Y."/>
            <person name="Jiang J."/>
            <person name="Zhu Y."/>
            <person name="Lei J."/>
            <person name="Kang H."/>
            <person name="Chen S."/>
            <person name="He X."/>
            <person name="Wang R."/>
            <person name="Wang Y."/>
            <person name="Chen J."/>
            <person name="Wang L."/>
            <person name="Yu S."/>
            <person name="Wang B."/>
            <person name="Wei J."/>
            <person name="Song S."/>
            <person name="Lu X."/>
            <person name="Gao Z."/>
            <person name="Gu W."/>
            <person name="Deng X."/>
            <person name="Ma D."/>
            <person name="Wang S."/>
            <person name="Liang W."/>
            <person name="Fang L."/>
            <person name="Cai C."/>
            <person name="Zhu X."/>
            <person name="Zhou B."/>
            <person name="Zhang Y."/>
            <person name="Chen Z."/>
            <person name="Xu S."/>
            <person name="Zhu R."/>
            <person name="Wang S."/>
            <person name="Zhang T."/>
            <person name="Zhao G."/>
        </authorList>
    </citation>
    <scope>NUCLEOTIDE SEQUENCE [LARGE SCALE GENOMIC DNA]</scope>
    <source>
        <strain evidence="4">cv. Xinhai21</strain>
        <tissue evidence="3">Leaf</tissue>
    </source>
</reference>
<dbReference type="EMBL" id="KZ666656">
    <property type="protein sequence ID" value="PPR93977.1"/>
    <property type="molecule type" value="Genomic_DNA"/>
</dbReference>
<dbReference type="OrthoDB" id="10413092at2759"/>
<dbReference type="GO" id="GO:0005829">
    <property type="term" value="C:cytosol"/>
    <property type="evidence" value="ECO:0007669"/>
    <property type="project" value="TreeGrafter"/>
</dbReference>
<dbReference type="Proteomes" id="UP000239757">
    <property type="component" value="Unassembled WGS sequence"/>
</dbReference>
<dbReference type="InterPro" id="IPR044634">
    <property type="entry name" value="Zuotin/DnaJC2"/>
</dbReference>
<dbReference type="GO" id="GO:0051083">
    <property type="term" value="P:'de novo' cotranslational protein folding"/>
    <property type="evidence" value="ECO:0007669"/>
    <property type="project" value="InterPro"/>
</dbReference>
<dbReference type="Pfam" id="PF23082">
    <property type="entry name" value="Myb_DNA-binding_2"/>
    <property type="match status" value="1"/>
</dbReference>
<accession>A0A2P5WSE6</accession>
<sequence length="139" mass="15600">MGRSPAQSSYDWSFGVLQQLLRTIGDLAKNGNGFSDSKKKKDLGSNFDGEGKELNEAEIEILKKQMAKNPMGKPGRWEAIASSFKGKFKTDRNKKLVDTRINDENETVIKGNWNSEEDIALLNALKTCPKDVTVVFFFH</sequence>
<evidence type="ECO:0000313" key="3">
    <source>
        <dbReference type="EMBL" id="PPR93977.1"/>
    </source>
</evidence>
<feature type="region of interest" description="Disordered" evidence="1">
    <location>
        <begin position="29"/>
        <end position="50"/>
    </location>
</feature>
<dbReference type="InterPro" id="IPR001005">
    <property type="entry name" value="SANT/Myb"/>
</dbReference>
<evidence type="ECO:0000259" key="2">
    <source>
        <dbReference type="Pfam" id="PF23082"/>
    </source>
</evidence>
<dbReference type="GO" id="GO:0030544">
    <property type="term" value="F:Hsp70 protein binding"/>
    <property type="evidence" value="ECO:0007669"/>
    <property type="project" value="InterPro"/>
</dbReference>
<gene>
    <name evidence="3" type="ORF">GOBAR_AA26695</name>
</gene>
<dbReference type="AlphaFoldDB" id="A0A2P5WSE6"/>
<dbReference type="GO" id="GO:0006450">
    <property type="term" value="P:regulation of translational fidelity"/>
    <property type="evidence" value="ECO:0007669"/>
    <property type="project" value="InterPro"/>
</dbReference>
<protein>
    <recommendedName>
        <fullName evidence="2">Myb-like domain-containing protein</fullName>
    </recommendedName>
</protein>
<organism evidence="3 4">
    <name type="scientific">Gossypium barbadense</name>
    <name type="common">Sea Island cotton</name>
    <name type="synonym">Hibiscus barbadensis</name>
    <dbReference type="NCBI Taxonomy" id="3634"/>
    <lineage>
        <taxon>Eukaryota</taxon>
        <taxon>Viridiplantae</taxon>
        <taxon>Streptophyta</taxon>
        <taxon>Embryophyta</taxon>
        <taxon>Tracheophyta</taxon>
        <taxon>Spermatophyta</taxon>
        <taxon>Magnoliopsida</taxon>
        <taxon>eudicotyledons</taxon>
        <taxon>Gunneridae</taxon>
        <taxon>Pentapetalae</taxon>
        <taxon>rosids</taxon>
        <taxon>malvids</taxon>
        <taxon>Malvales</taxon>
        <taxon>Malvaceae</taxon>
        <taxon>Malvoideae</taxon>
        <taxon>Gossypium</taxon>
    </lineage>
</organism>
<evidence type="ECO:0000313" key="4">
    <source>
        <dbReference type="Proteomes" id="UP000239757"/>
    </source>
</evidence>
<dbReference type="PANTHER" id="PTHR43999:SF3">
    <property type="entry name" value="TRANSCRIPTION FACTOR MAMYB"/>
    <property type="match status" value="1"/>
</dbReference>
<evidence type="ECO:0000256" key="1">
    <source>
        <dbReference type="SAM" id="MobiDB-lite"/>
    </source>
</evidence>
<feature type="domain" description="Myb-like" evidence="2">
    <location>
        <begin position="52"/>
        <end position="103"/>
    </location>
</feature>
<feature type="compositionally biased region" description="Basic and acidic residues" evidence="1">
    <location>
        <begin position="36"/>
        <end position="50"/>
    </location>
</feature>
<dbReference type="Gene3D" id="1.10.10.60">
    <property type="entry name" value="Homeodomain-like"/>
    <property type="match status" value="1"/>
</dbReference>
<dbReference type="GO" id="GO:0043022">
    <property type="term" value="F:ribosome binding"/>
    <property type="evidence" value="ECO:0007669"/>
    <property type="project" value="InterPro"/>
</dbReference>
<dbReference type="PANTHER" id="PTHR43999">
    <property type="entry name" value="DNAJ HOMOLOG SUBFAMILY C MEMBER 2"/>
    <property type="match status" value="1"/>
</dbReference>
<proteinExistence type="predicted"/>